<organism evidence="4 5">
    <name type="scientific">Bemisia tabaci</name>
    <name type="common">Sweetpotato whitefly</name>
    <name type="synonym">Aleurodes tabaci</name>
    <dbReference type="NCBI Taxonomy" id="7038"/>
    <lineage>
        <taxon>Eukaryota</taxon>
        <taxon>Metazoa</taxon>
        <taxon>Ecdysozoa</taxon>
        <taxon>Arthropoda</taxon>
        <taxon>Hexapoda</taxon>
        <taxon>Insecta</taxon>
        <taxon>Pterygota</taxon>
        <taxon>Neoptera</taxon>
        <taxon>Paraneoptera</taxon>
        <taxon>Hemiptera</taxon>
        <taxon>Sternorrhyncha</taxon>
        <taxon>Aleyrodoidea</taxon>
        <taxon>Aleyrodidae</taxon>
        <taxon>Aleyrodinae</taxon>
        <taxon>Bemisia</taxon>
    </lineage>
</organism>
<dbReference type="PROSITE" id="PS51864">
    <property type="entry name" value="ASTACIN"/>
    <property type="match status" value="1"/>
</dbReference>
<protein>
    <recommendedName>
        <fullName evidence="2">Metalloendopeptidase</fullName>
        <ecNumber evidence="2">3.4.24.-</ecNumber>
    </recommendedName>
</protein>
<dbReference type="EC" id="3.4.24.-" evidence="2"/>
<feature type="active site" evidence="1">
    <location>
        <position position="162"/>
    </location>
</feature>
<comment type="caution">
    <text evidence="1">Lacks conserved residue(s) required for the propagation of feature annotation.</text>
</comment>
<evidence type="ECO:0000259" key="3">
    <source>
        <dbReference type="PROSITE" id="PS51864"/>
    </source>
</evidence>
<dbReference type="GO" id="GO:0008270">
    <property type="term" value="F:zinc ion binding"/>
    <property type="evidence" value="ECO:0007669"/>
    <property type="project" value="InterPro"/>
</dbReference>
<comment type="cofactor">
    <cofactor evidence="2">
        <name>Zn(2+)</name>
        <dbReference type="ChEBI" id="CHEBI:29105"/>
    </cofactor>
    <text evidence="2">Binds 1 zinc ion per subunit.</text>
</comment>
<name>A0A9P0G2P8_BEMTA</name>
<keyword evidence="2" id="KW-0645">Protease</keyword>
<sequence length="382" mass="43452">MSRAAVAAIIYPILFILCVVPLFFVPASALFGGLTRGKSAPPQFKVEDEYETVRGHPEKRSKKFLNNKEMLWKSAVVIYKASTIGCPSSFQCLTLMDAMSKFSQNTCVRFKEWTGETDYVDLVLIDSSTEILGGAEGLGRKGGKQLFMINKETFHEFVILHELGHVLGLIDEVRRPDRDNFIDVFPNNIRPDQRHFFQKHNRTDVNLLGKPFDHESIMLYASGAGAKGGILWRHIQPAYKSKSHGLILLQNLHLSHGDIHTINDLYRCRGTNQKPRFPVDVICDFGHNDCGFKCKYSTTWQWINSEVAGIASGFLVSKPRRWSYHSSRGLWSVNFYGLSPLDVKRRRRPKGCIIFKYLFHILEPKLVALKVSVKKPLVKNLP</sequence>
<dbReference type="Proteomes" id="UP001152759">
    <property type="component" value="Chromosome 10"/>
</dbReference>
<dbReference type="Pfam" id="PF01400">
    <property type="entry name" value="Astacin"/>
    <property type="match status" value="1"/>
</dbReference>
<evidence type="ECO:0000313" key="5">
    <source>
        <dbReference type="Proteomes" id="UP001152759"/>
    </source>
</evidence>
<dbReference type="AlphaFoldDB" id="A0A9P0G2P8"/>
<dbReference type="PANTHER" id="PTHR10127:SF850">
    <property type="entry name" value="METALLOENDOPEPTIDASE"/>
    <property type="match status" value="1"/>
</dbReference>
<dbReference type="InterPro" id="IPR024079">
    <property type="entry name" value="MetalloPept_cat_dom_sf"/>
</dbReference>
<dbReference type="SMART" id="SM00235">
    <property type="entry name" value="ZnMc"/>
    <property type="match status" value="1"/>
</dbReference>
<dbReference type="PRINTS" id="PR00480">
    <property type="entry name" value="ASTACIN"/>
</dbReference>
<evidence type="ECO:0000256" key="2">
    <source>
        <dbReference type="RuleBase" id="RU361183"/>
    </source>
</evidence>
<dbReference type="SUPFAM" id="SSF55486">
    <property type="entry name" value="Metalloproteases ('zincins'), catalytic domain"/>
    <property type="match status" value="1"/>
</dbReference>
<accession>A0A9P0G2P8</accession>
<dbReference type="InterPro" id="IPR001506">
    <property type="entry name" value="Peptidase_M12A"/>
</dbReference>
<dbReference type="Gene3D" id="3.40.390.10">
    <property type="entry name" value="Collagenase (Catalytic Domain)"/>
    <property type="match status" value="1"/>
</dbReference>
<keyword evidence="5" id="KW-1185">Reference proteome</keyword>
<dbReference type="EMBL" id="OU963871">
    <property type="protein sequence ID" value="CAH0762548.1"/>
    <property type="molecule type" value="Genomic_DNA"/>
</dbReference>
<dbReference type="InterPro" id="IPR006026">
    <property type="entry name" value="Peptidase_Metallo"/>
</dbReference>
<proteinExistence type="predicted"/>
<evidence type="ECO:0000256" key="1">
    <source>
        <dbReference type="PROSITE-ProRule" id="PRU01211"/>
    </source>
</evidence>
<evidence type="ECO:0000313" key="4">
    <source>
        <dbReference type="EMBL" id="CAH0762548.1"/>
    </source>
</evidence>
<reference evidence="4" key="1">
    <citation type="submission" date="2021-12" db="EMBL/GenBank/DDBJ databases">
        <authorList>
            <person name="King R."/>
        </authorList>
    </citation>
    <scope>NUCLEOTIDE SEQUENCE</scope>
</reference>
<dbReference type="GO" id="GO:0004222">
    <property type="term" value="F:metalloendopeptidase activity"/>
    <property type="evidence" value="ECO:0007669"/>
    <property type="project" value="UniProtKB-UniRule"/>
</dbReference>
<feature type="domain" description="Peptidase M12A" evidence="3">
    <location>
        <begin position="63"/>
        <end position="269"/>
    </location>
</feature>
<dbReference type="PANTHER" id="PTHR10127">
    <property type="entry name" value="DISCOIDIN, CUB, EGF, LAMININ , AND ZINC METALLOPROTEASE DOMAIN CONTAINING"/>
    <property type="match status" value="1"/>
</dbReference>
<keyword evidence="2" id="KW-0479">Metal-binding</keyword>
<gene>
    <name evidence="4" type="ORF">BEMITA_LOCUS2669</name>
</gene>
<keyword evidence="2" id="KW-0862">Zinc</keyword>
<keyword evidence="2" id="KW-0482">Metalloprotease</keyword>
<dbReference type="GO" id="GO:0006508">
    <property type="term" value="P:proteolysis"/>
    <property type="evidence" value="ECO:0007669"/>
    <property type="project" value="UniProtKB-KW"/>
</dbReference>
<keyword evidence="2" id="KW-0378">Hydrolase</keyword>